<reference evidence="3 4" key="1">
    <citation type="journal article" date="2018" name="Nat. Biotechnol.">
        <title>A standardized bacterial taxonomy based on genome phylogeny substantially revises the tree of life.</title>
        <authorList>
            <person name="Parks D.H."/>
            <person name="Chuvochina M."/>
            <person name="Waite D.W."/>
            <person name="Rinke C."/>
            <person name="Skarshewski A."/>
            <person name="Chaumeil P.A."/>
            <person name="Hugenholtz P."/>
        </authorList>
    </citation>
    <scope>NUCLEOTIDE SEQUENCE [LARGE SCALE GENOMIC DNA]</scope>
    <source>
        <strain evidence="3">UBA11728</strain>
    </source>
</reference>
<comment type="caution">
    <text evidence="3">The sequence shown here is derived from an EMBL/GenBank/DDBJ whole genome shotgun (WGS) entry which is preliminary data.</text>
</comment>
<sequence length="193" mass="22150">MANKKTLALTRDQYIMIIQTIKEGFVREDGSVFKPNDRLATILTLEANLGIRISDILQLKLTSIVKDGDRYRLDIIEQKTGKKREFTVMIEIYTFIQEYALNFGISPRAKLFDISERAVQKQLKIAADHLGLQGISTHSFRKFFATEIYLNNNANIELVRILLQQSSTTTTQRYIGIQRQDIEQALANHICLV</sequence>
<accession>A0A3D2X320</accession>
<keyword evidence="1" id="KW-0233">DNA recombination</keyword>
<dbReference type="Proteomes" id="UP000262969">
    <property type="component" value="Unassembled WGS sequence"/>
</dbReference>
<dbReference type="InterPro" id="IPR050090">
    <property type="entry name" value="Tyrosine_recombinase_XerCD"/>
</dbReference>
<protein>
    <submittedName>
        <fullName evidence="3">Integrase</fullName>
    </submittedName>
</protein>
<dbReference type="GO" id="GO:0006310">
    <property type="term" value="P:DNA recombination"/>
    <property type="evidence" value="ECO:0007669"/>
    <property type="project" value="UniProtKB-KW"/>
</dbReference>
<evidence type="ECO:0000313" key="4">
    <source>
        <dbReference type="Proteomes" id="UP000262969"/>
    </source>
</evidence>
<dbReference type="PROSITE" id="PS51898">
    <property type="entry name" value="TYR_RECOMBINASE"/>
    <property type="match status" value="1"/>
</dbReference>
<proteinExistence type="predicted"/>
<dbReference type="AlphaFoldDB" id="A0A3D2X320"/>
<dbReference type="EMBL" id="DPVV01000131">
    <property type="protein sequence ID" value="HCL01531.1"/>
    <property type="molecule type" value="Genomic_DNA"/>
</dbReference>
<dbReference type="SUPFAM" id="SSF56349">
    <property type="entry name" value="DNA breaking-rejoining enzymes"/>
    <property type="match status" value="1"/>
</dbReference>
<evidence type="ECO:0000259" key="2">
    <source>
        <dbReference type="PROSITE" id="PS51898"/>
    </source>
</evidence>
<dbReference type="GO" id="GO:0003677">
    <property type="term" value="F:DNA binding"/>
    <property type="evidence" value="ECO:0007669"/>
    <property type="project" value="InterPro"/>
</dbReference>
<dbReference type="GO" id="GO:0015074">
    <property type="term" value="P:DNA integration"/>
    <property type="evidence" value="ECO:0007669"/>
    <property type="project" value="InterPro"/>
</dbReference>
<feature type="domain" description="Tyr recombinase" evidence="2">
    <location>
        <begin position="4"/>
        <end position="187"/>
    </location>
</feature>
<evidence type="ECO:0000256" key="1">
    <source>
        <dbReference type="ARBA" id="ARBA00023172"/>
    </source>
</evidence>
<dbReference type="Pfam" id="PF00589">
    <property type="entry name" value="Phage_integrase"/>
    <property type="match status" value="1"/>
</dbReference>
<dbReference type="PANTHER" id="PTHR30349:SF82">
    <property type="entry name" value="INTEGRASE_RECOMBINASE YOEC-RELATED"/>
    <property type="match status" value="1"/>
</dbReference>
<gene>
    <name evidence="3" type="ORF">DHW61_03805</name>
</gene>
<dbReference type="InterPro" id="IPR013762">
    <property type="entry name" value="Integrase-like_cat_sf"/>
</dbReference>
<dbReference type="Gene3D" id="1.10.443.10">
    <property type="entry name" value="Intergrase catalytic core"/>
    <property type="match status" value="1"/>
</dbReference>
<organism evidence="3 4">
    <name type="scientific">Lachnoclostridium phytofermentans</name>
    <dbReference type="NCBI Taxonomy" id="66219"/>
    <lineage>
        <taxon>Bacteria</taxon>
        <taxon>Bacillati</taxon>
        <taxon>Bacillota</taxon>
        <taxon>Clostridia</taxon>
        <taxon>Lachnospirales</taxon>
        <taxon>Lachnospiraceae</taxon>
    </lineage>
</organism>
<evidence type="ECO:0000313" key="3">
    <source>
        <dbReference type="EMBL" id="HCL01531.1"/>
    </source>
</evidence>
<dbReference type="PANTHER" id="PTHR30349">
    <property type="entry name" value="PHAGE INTEGRASE-RELATED"/>
    <property type="match status" value="1"/>
</dbReference>
<dbReference type="InterPro" id="IPR002104">
    <property type="entry name" value="Integrase_catalytic"/>
</dbReference>
<name>A0A3D2X320_9FIRM</name>
<dbReference type="InterPro" id="IPR011010">
    <property type="entry name" value="DNA_brk_join_enz"/>
</dbReference>